<dbReference type="Proteomes" id="UP000009026">
    <property type="component" value="Chromosome"/>
</dbReference>
<evidence type="ECO:0000256" key="1">
    <source>
        <dbReference type="SAM" id="Coils"/>
    </source>
</evidence>
<dbReference type="OrthoDB" id="5381902at2"/>
<dbReference type="eggNOG" id="ENOG5032YSX">
    <property type="taxonomic scope" value="Bacteria"/>
</dbReference>
<feature type="coiled-coil region" evidence="1">
    <location>
        <begin position="11"/>
        <end position="57"/>
    </location>
</feature>
<reference evidence="2 3" key="1">
    <citation type="journal article" date="2016" name="PLoS ONE">
        <title>Complete Genome Sequence and Comparative Genomics of a Novel Myxobacterium Myxococcus hansupus.</title>
        <authorList>
            <person name="Sharma G."/>
            <person name="Narwani T."/>
            <person name="Subramanian S."/>
        </authorList>
    </citation>
    <scope>NUCLEOTIDE SEQUENCE [LARGE SCALE GENOMIC DNA]</scope>
    <source>
        <strain evidence="3">mixupus</strain>
    </source>
</reference>
<evidence type="ECO:0000313" key="3">
    <source>
        <dbReference type="Proteomes" id="UP000009026"/>
    </source>
</evidence>
<evidence type="ECO:0008006" key="4">
    <source>
        <dbReference type="Google" id="ProtNLM"/>
    </source>
</evidence>
<name>A0A0H4WP82_9BACT</name>
<keyword evidence="3" id="KW-1185">Reference proteome</keyword>
<accession>A0A0H4WP82</accession>
<gene>
    <name evidence="2" type="ORF">A176_000047</name>
</gene>
<dbReference type="KEGG" id="mym:A176_000047"/>
<dbReference type="STRING" id="1297742.A176_000047"/>
<dbReference type="AlphaFoldDB" id="A0A0H4WP82"/>
<protein>
    <recommendedName>
        <fullName evidence="4">Late embryogenesis abundant protein</fullName>
    </recommendedName>
</protein>
<evidence type="ECO:0000313" key="2">
    <source>
        <dbReference type="EMBL" id="AKQ63135.1"/>
    </source>
</evidence>
<dbReference type="Gene3D" id="1.20.120.20">
    <property type="entry name" value="Apolipoprotein"/>
    <property type="match status" value="1"/>
</dbReference>
<dbReference type="PATRIC" id="fig|1297742.4.peg.48"/>
<proteinExistence type="predicted"/>
<keyword evidence="1" id="KW-0175">Coiled coil</keyword>
<sequence length="676" mass="66980">MGIGRLIGGAADAAKRAAEAAAKRAAEAARRAAEAAAQKAAEAAQQAAAKAAEVKEKVSSVAAERAKDVFEGAKDKVGQVAGGVANVTKNAVEDTKDKVGQVAGGVVGATQNAVEDTKDKVGQVAGGVVGATQNAVEDTKNKVGQVAGGVVGATRNVVEGTKDRVQDAAGNVRNAAGDVFEAGRTATQRTLSATATATAVTANGLGNVLQEAAQRAGPVLDKATDIAADGLDLAGRAIQDAPTANPLQAIGNDIIGGVLQGTADVVRDPVDTARAIGDAVNLNRQVDQLKPGESTSISLYAEANGATLAGKVKGTLGVSRSEEEGGGYTVAVTGEVGAGVAAKLGAKGAADVGAEAFGTAGATVEFKFDTAEEAKNATRIIAASTATAGASATNPVLGAGVNQVLGDPLSDLAGLTENMSAVEFKMGAEASVNAELGMKGLPDALSAGASAGAGVNQSTTARIEMEGGKPQKLTLKQSLEISANAGASAGVKIPGDVSLPTSASANASGKLQVELEQSVELPEGFSPTDFIKDPKGTAREVGASARDTMEAKLTLTDSRQASASALGLGGGTGREVKTEISGNINDIATSGAFGSIARGEVGQALDQLNGKVDVKATVQDKQTVSGDLGVGIHAGVGGGEVGISTERTYVGEEKDLSAAQLAELYLTQRWSAGIPG</sequence>
<dbReference type="RefSeq" id="WP_002638064.1">
    <property type="nucleotide sequence ID" value="NZ_CP012109.1"/>
</dbReference>
<dbReference type="EMBL" id="CP012109">
    <property type="protein sequence ID" value="AKQ63135.1"/>
    <property type="molecule type" value="Genomic_DNA"/>
</dbReference>
<organism evidence="2 3">
    <name type="scientific">Pseudomyxococcus hansupus</name>
    <dbReference type="NCBI Taxonomy" id="1297742"/>
    <lineage>
        <taxon>Bacteria</taxon>
        <taxon>Pseudomonadati</taxon>
        <taxon>Myxococcota</taxon>
        <taxon>Myxococcia</taxon>
        <taxon>Myxococcales</taxon>
        <taxon>Cystobacterineae</taxon>
        <taxon>Myxococcaceae</taxon>
        <taxon>Pseudomyxococcus</taxon>
    </lineage>
</organism>